<dbReference type="InterPro" id="IPR050312">
    <property type="entry name" value="IolE/XylAMocC-like"/>
</dbReference>
<dbReference type="EMBL" id="CAJA01000412">
    <property type="protein sequence ID" value="CCH74678.1"/>
    <property type="molecule type" value="Genomic_DNA"/>
</dbReference>
<proteinExistence type="predicted"/>
<accession>W6JYR6</accession>
<dbReference type="Pfam" id="PF01261">
    <property type="entry name" value="AP_endonuc_2"/>
    <property type="match status" value="1"/>
</dbReference>
<dbReference type="STRING" id="1193182.BN11_470007"/>
<protein>
    <submittedName>
        <fullName evidence="3">Putative sugar-phosphate epimerase/isomerase</fullName>
    </submittedName>
</protein>
<comment type="caution">
    <text evidence="3">The sequence shown here is derived from an EMBL/GenBank/DDBJ whole genome shotgun (WGS) entry which is preliminary data.</text>
</comment>
<dbReference type="InterPro" id="IPR013022">
    <property type="entry name" value="Xyl_isomerase-like_TIM-brl"/>
</dbReference>
<dbReference type="PANTHER" id="PTHR12110:SF21">
    <property type="entry name" value="XYLOSE ISOMERASE-LIKE TIM BARREL DOMAIN-CONTAINING PROTEIN"/>
    <property type="match status" value="1"/>
</dbReference>
<gene>
    <name evidence="3" type="primary">iolH</name>
    <name evidence="3" type="ORF">BN11_470007</name>
</gene>
<sequence length="296" mass="33116">MKIALDPYMFREVTTLESLPGVVADLGYEWIELSPREDFTPFFTHPRVNDSGAKAFRKALQGAGVGVSSVLPLYTWSGPDEDARQAAVRYWKRAIQLTSLLGVDTMNSEFNGNPRQADVCEAQFWRSMEELLPVFEKEGIRLVLEPHPDDFEEDGKRAIDLIRALNSDNVSFLYCTPHTFHQGNDVDGILDKAGDLTTMCHLADAYDHTASSGLRYIVNPPGSQVTVHQHLDMGQGEVDFGRFFAALERNGFDGILTACVFAWEDRAEESSRFMKRAIEEHLSAWASPPKLESPTA</sequence>
<feature type="domain" description="Xylose isomerase-like TIM barrel" evidence="2">
    <location>
        <begin position="23"/>
        <end position="276"/>
    </location>
</feature>
<reference evidence="3 4" key="1">
    <citation type="journal article" date="2013" name="ISME J.">
        <title>A metabolic model for members of the genus Tetrasphaera involved in enhanced biological phosphorus removal.</title>
        <authorList>
            <person name="Kristiansen R."/>
            <person name="Nguyen H.T.T."/>
            <person name="Saunders A.M."/>
            <person name="Nielsen J.L."/>
            <person name="Wimmer R."/>
            <person name="Le V.Q."/>
            <person name="McIlroy S.J."/>
            <person name="Petrovski S."/>
            <person name="Seviour R.J."/>
            <person name="Calteau A."/>
            <person name="Nielsen K.L."/>
            <person name="Nielsen P.H."/>
        </authorList>
    </citation>
    <scope>NUCLEOTIDE SEQUENCE [LARGE SCALE GENOMIC DNA]</scope>
    <source>
        <strain evidence="3 4">Ben110</strain>
    </source>
</reference>
<dbReference type="SUPFAM" id="SSF51658">
    <property type="entry name" value="Xylose isomerase-like"/>
    <property type="match status" value="1"/>
</dbReference>
<dbReference type="Proteomes" id="UP000035763">
    <property type="component" value="Unassembled WGS sequence"/>
</dbReference>
<dbReference type="AlphaFoldDB" id="W6JYR6"/>
<dbReference type="GO" id="GO:0016853">
    <property type="term" value="F:isomerase activity"/>
    <property type="evidence" value="ECO:0007669"/>
    <property type="project" value="UniProtKB-KW"/>
</dbReference>
<dbReference type="Gene3D" id="3.20.20.150">
    <property type="entry name" value="Divalent-metal-dependent TIM barrel enzymes"/>
    <property type="match status" value="1"/>
</dbReference>
<evidence type="ECO:0000313" key="4">
    <source>
        <dbReference type="Proteomes" id="UP000035763"/>
    </source>
</evidence>
<dbReference type="OrthoDB" id="3280201at2"/>
<organism evidence="3 4">
    <name type="scientific">Nostocoides australiense Ben110</name>
    <dbReference type="NCBI Taxonomy" id="1193182"/>
    <lineage>
        <taxon>Bacteria</taxon>
        <taxon>Bacillati</taxon>
        <taxon>Actinomycetota</taxon>
        <taxon>Actinomycetes</taxon>
        <taxon>Micrococcales</taxon>
        <taxon>Intrasporangiaceae</taxon>
        <taxon>Nostocoides</taxon>
    </lineage>
</organism>
<evidence type="ECO:0000313" key="3">
    <source>
        <dbReference type="EMBL" id="CCH74678.1"/>
    </source>
</evidence>
<name>W6JYR6_9MICO</name>
<dbReference type="RefSeq" id="WP_048695178.1">
    <property type="nucleotide sequence ID" value="NZ_HG764815.1"/>
</dbReference>
<evidence type="ECO:0000259" key="2">
    <source>
        <dbReference type="Pfam" id="PF01261"/>
    </source>
</evidence>
<dbReference type="PANTHER" id="PTHR12110">
    <property type="entry name" value="HYDROXYPYRUVATE ISOMERASE"/>
    <property type="match status" value="1"/>
</dbReference>
<keyword evidence="1" id="KW-0119">Carbohydrate metabolism</keyword>
<dbReference type="InterPro" id="IPR036237">
    <property type="entry name" value="Xyl_isomerase-like_sf"/>
</dbReference>
<keyword evidence="4" id="KW-1185">Reference proteome</keyword>
<evidence type="ECO:0000256" key="1">
    <source>
        <dbReference type="ARBA" id="ARBA00023277"/>
    </source>
</evidence>
<keyword evidence="3" id="KW-0413">Isomerase</keyword>